<reference evidence="3" key="1">
    <citation type="journal article" date="2017" name="bioRxiv">
        <title>Comparative analysis of the genomes of Stylophora pistillata and Acropora digitifera provides evidence for extensive differences between species of corals.</title>
        <authorList>
            <person name="Voolstra C.R."/>
            <person name="Li Y."/>
            <person name="Liew Y.J."/>
            <person name="Baumgarten S."/>
            <person name="Zoccola D."/>
            <person name="Flot J.-F."/>
            <person name="Tambutte S."/>
            <person name="Allemand D."/>
            <person name="Aranda M."/>
        </authorList>
    </citation>
    <scope>NUCLEOTIDE SEQUENCE [LARGE SCALE GENOMIC DNA]</scope>
</reference>
<gene>
    <name evidence="2" type="ORF">AWC38_SpisGene3065</name>
</gene>
<keyword evidence="3" id="KW-1185">Reference proteome</keyword>
<organism evidence="2 3">
    <name type="scientific">Stylophora pistillata</name>
    <name type="common">Smooth cauliflower coral</name>
    <dbReference type="NCBI Taxonomy" id="50429"/>
    <lineage>
        <taxon>Eukaryota</taxon>
        <taxon>Metazoa</taxon>
        <taxon>Cnidaria</taxon>
        <taxon>Anthozoa</taxon>
        <taxon>Hexacorallia</taxon>
        <taxon>Scleractinia</taxon>
        <taxon>Astrocoeniina</taxon>
        <taxon>Pocilloporidae</taxon>
        <taxon>Stylophora</taxon>
    </lineage>
</organism>
<evidence type="ECO:0000256" key="1">
    <source>
        <dbReference type="SAM" id="Coils"/>
    </source>
</evidence>
<name>A0A2B4SU70_STYPI</name>
<dbReference type="AlphaFoldDB" id="A0A2B4SU70"/>
<comment type="caution">
    <text evidence="2">The sequence shown here is derived from an EMBL/GenBank/DDBJ whole genome shotgun (WGS) entry which is preliminary data.</text>
</comment>
<accession>A0A2B4SU70</accession>
<dbReference type="OrthoDB" id="5976867at2759"/>
<feature type="coiled-coil region" evidence="1">
    <location>
        <begin position="226"/>
        <end position="309"/>
    </location>
</feature>
<dbReference type="Proteomes" id="UP000225706">
    <property type="component" value="Unassembled WGS sequence"/>
</dbReference>
<dbReference type="EMBL" id="LSMT01000027">
    <property type="protein sequence ID" value="PFX32128.1"/>
    <property type="molecule type" value="Genomic_DNA"/>
</dbReference>
<evidence type="ECO:0000313" key="2">
    <source>
        <dbReference type="EMBL" id="PFX32128.1"/>
    </source>
</evidence>
<protein>
    <submittedName>
        <fullName evidence="2">Uncharacterized protein</fullName>
    </submittedName>
</protein>
<evidence type="ECO:0000313" key="3">
    <source>
        <dbReference type="Proteomes" id="UP000225706"/>
    </source>
</evidence>
<sequence length="321" mass="37063">MAADGKVASLPSIELDNNFDRSEFSPIDGRTESKTCFEQSLSWEVAVNQELLEPEIVRARSVSPHCKVILPSTSTQTGKTRRVGDKHVSTEQNELRQKNLNRSGTFNHISLDNPYRESGKLSRSGEFELPIIPSQSKRQRALTEPYPLSSFDEGVDIVEGNVFRKNLSLMYRQGKEVRKLEYDNTASRRTLQEAHDMIGELKAKIEKRNKFIRERNKKEGDVAHVVETLKRERDEKLLEYKTIQKRMTEALALKDKNLEDIEAERTQTEGLYQKQLKENTELMRKLEAREKQIKQLKEKTEKAKKWKDNLKGDGLNISNSD</sequence>
<proteinExistence type="predicted"/>
<keyword evidence="1" id="KW-0175">Coiled coil</keyword>